<proteinExistence type="predicted"/>
<keyword evidence="1" id="KW-0812">Transmembrane</keyword>
<gene>
    <name evidence="2" type="ORF">RCOM_0844030</name>
</gene>
<keyword evidence="1" id="KW-1133">Transmembrane helix</keyword>
<protein>
    <submittedName>
        <fullName evidence="2">Uncharacterized protein</fullName>
    </submittedName>
</protein>
<organism evidence="2 3">
    <name type="scientific">Ricinus communis</name>
    <name type="common">Castor bean</name>
    <dbReference type="NCBI Taxonomy" id="3988"/>
    <lineage>
        <taxon>Eukaryota</taxon>
        <taxon>Viridiplantae</taxon>
        <taxon>Streptophyta</taxon>
        <taxon>Embryophyta</taxon>
        <taxon>Tracheophyta</taxon>
        <taxon>Spermatophyta</taxon>
        <taxon>Magnoliopsida</taxon>
        <taxon>eudicotyledons</taxon>
        <taxon>Gunneridae</taxon>
        <taxon>Pentapetalae</taxon>
        <taxon>rosids</taxon>
        <taxon>fabids</taxon>
        <taxon>Malpighiales</taxon>
        <taxon>Euphorbiaceae</taxon>
        <taxon>Acalyphoideae</taxon>
        <taxon>Acalypheae</taxon>
        <taxon>Ricinus</taxon>
    </lineage>
</organism>
<feature type="transmembrane region" description="Helical" evidence="1">
    <location>
        <begin position="84"/>
        <end position="110"/>
    </location>
</feature>
<dbReference type="AlphaFoldDB" id="B9SJ68"/>
<sequence>MNISSCSITEAELWGLYQGLAIAWDGAFEAFMWKQIVAVWLRWSRVPISLATEIGVTLFDMFTGKQTKQQIILLRLRHPCLSNATFLMLLLLAYLLFLCMVAYFLAYYFFIEFYIT</sequence>
<dbReference type="Proteomes" id="UP000008311">
    <property type="component" value="Unassembled WGS sequence"/>
</dbReference>
<evidence type="ECO:0000313" key="3">
    <source>
        <dbReference type="Proteomes" id="UP000008311"/>
    </source>
</evidence>
<dbReference type="EMBL" id="EQ973979">
    <property type="protein sequence ID" value="EEF36377.1"/>
    <property type="molecule type" value="Genomic_DNA"/>
</dbReference>
<keyword evidence="3" id="KW-1185">Reference proteome</keyword>
<accession>B9SJ68</accession>
<evidence type="ECO:0000256" key="1">
    <source>
        <dbReference type="SAM" id="Phobius"/>
    </source>
</evidence>
<evidence type="ECO:0000313" key="2">
    <source>
        <dbReference type="EMBL" id="EEF36377.1"/>
    </source>
</evidence>
<reference evidence="3" key="1">
    <citation type="journal article" date="2010" name="Nat. Biotechnol.">
        <title>Draft genome sequence of the oilseed species Ricinus communis.</title>
        <authorList>
            <person name="Chan A.P."/>
            <person name="Crabtree J."/>
            <person name="Zhao Q."/>
            <person name="Lorenzi H."/>
            <person name="Orvis J."/>
            <person name="Puiu D."/>
            <person name="Melake-Berhan A."/>
            <person name="Jones K.M."/>
            <person name="Redman J."/>
            <person name="Chen G."/>
            <person name="Cahoon E.B."/>
            <person name="Gedil M."/>
            <person name="Stanke M."/>
            <person name="Haas B.J."/>
            <person name="Wortman J.R."/>
            <person name="Fraser-Liggett C.M."/>
            <person name="Ravel J."/>
            <person name="Rabinowicz P.D."/>
        </authorList>
    </citation>
    <scope>NUCLEOTIDE SEQUENCE [LARGE SCALE GENOMIC DNA]</scope>
    <source>
        <strain evidence="3">cv. Hale</strain>
    </source>
</reference>
<keyword evidence="1" id="KW-0472">Membrane</keyword>
<dbReference type="InParanoid" id="B9SJ68"/>
<name>B9SJ68_RICCO</name>